<feature type="compositionally biased region" description="Basic residues" evidence="1">
    <location>
        <begin position="46"/>
        <end position="68"/>
    </location>
</feature>
<name>A0A678T8X9_SACSP</name>
<feature type="region of interest" description="Disordered" evidence="1">
    <location>
        <begin position="39"/>
        <end position="87"/>
    </location>
</feature>
<organism evidence="2">
    <name type="scientific">Saccharum spontaneum</name>
    <name type="common">Wild sugarcane</name>
    <dbReference type="NCBI Taxonomy" id="62335"/>
    <lineage>
        <taxon>Eukaryota</taxon>
        <taxon>Viridiplantae</taxon>
        <taxon>Streptophyta</taxon>
        <taxon>Embryophyta</taxon>
        <taxon>Tracheophyta</taxon>
        <taxon>Spermatophyta</taxon>
        <taxon>Magnoliopsida</taxon>
        <taxon>Liliopsida</taxon>
        <taxon>Poales</taxon>
        <taxon>Poaceae</taxon>
        <taxon>PACMAD clade</taxon>
        <taxon>Panicoideae</taxon>
        <taxon>Andropogonodae</taxon>
        <taxon>Andropogoneae</taxon>
        <taxon>Saccharinae</taxon>
        <taxon>Saccharum</taxon>
        <taxon>Saccharum officinarum species complex</taxon>
    </lineage>
</organism>
<sequence>MLACILKELGLLDMSFGETVLVASGGRLRGAHAVLAPPEPGVLRGSRARHRSGLPRRHRGQRSARRRGPWALSVSRPRGAWSPSSSPWRSKGLVELIVLNNGNERKVAVRALPILCTAGAGRHNVCHLPDHGAYDDGAGDASERGGEGGGWHAGGAAARGGGVWRARGQGHARSERSPACEQGAAHDGAMGGQRCSVLWIHAARQARHERAERAQHEQSLWASAASTCGIATAVVLVLVDPSTAG</sequence>
<protein>
    <submittedName>
        <fullName evidence="2">Uncharacterized protein</fullName>
    </submittedName>
</protein>
<evidence type="ECO:0000256" key="1">
    <source>
        <dbReference type="SAM" id="MobiDB-lite"/>
    </source>
</evidence>
<accession>A0A678T8X9</accession>
<evidence type="ECO:0000313" key="2">
    <source>
        <dbReference type="EMBL" id="AWA45071.1"/>
    </source>
</evidence>
<dbReference type="AlphaFoldDB" id="A0A678T8X9"/>
<gene>
    <name evidence="2" type="ORF">SS33C03_000001</name>
</gene>
<proteinExistence type="predicted"/>
<dbReference type="EMBL" id="MH182567">
    <property type="protein sequence ID" value="AWA45071.1"/>
    <property type="molecule type" value="Genomic_DNA"/>
</dbReference>
<reference evidence="2" key="1">
    <citation type="submission" date="2018-04" db="EMBL/GenBank/DDBJ databases">
        <title>Comparative Analysis of Homologous Sequences of Saccharum officinarum and Saccharum spontaneum Reveals Independent Polyploidization Events.</title>
        <authorList>
            <person name="Sharma A."/>
            <person name="Song J."/>
            <person name="Lin Q."/>
            <person name="Singh R."/>
            <person name="Ramos N."/>
            <person name="Wang K."/>
            <person name="Zhang J."/>
            <person name="Ming R."/>
            <person name="Yu Q."/>
        </authorList>
    </citation>
    <scope>NUCLEOTIDE SEQUENCE</scope>
</reference>
<feature type="region of interest" description="Disordered" evidence="1">
    <location>
        <begin position="138"/>
        <end position="162"/>
    </location>
</feature>
<feature type="compositionally biased region" description="Gly residues" evidence="1">
    <location>
        <begin position="147"/>
        <end position="162"/>
    </location>
</feature>